<dbReference type="EC" id="1.1.1.133" evidence="3 6"/>
<name>A0ABN1M4K2_9SPHN</name>
<feature type="domain" description="RmlD-like substrate binding" evidence="7">
    <location>
        <begin position="6"/>
        <end position="287"/>
    </location>
</feature>
<proteinExistence type="inferred from homology"/>
<evidence type="ECO:0000256" key="6">
    <source>
        <dbReference type="RuleBase" id="RU364082"/>
    </source>
</evidence>
<evidence type="ECO:0000313" key="9">
    <source>
        <dbReference type="Proteomes" id="UP001500738"/>
    </source>
</evidence>
<organism evidence="8 9">
    <name type="scientific">Sphingopyxis soli</name>
    <dbReference type="NCBI Taxonomy" id="592051"/>
    <lineage>
        <taxon>Bacteria</taxon>
        <taxon>Pseudomonadati</taxon>
        <taxon>Pseudomonadota</taxon>
        <taxon>Alphaproteobacteria</taxon>
        <taxon>Sphingomonadales</taxon>
        <taxon>Sphingomonadaceae</taxon>
        <taxon>Sphingopyxis</taxon>
    </lineage>
</organism>
<dbReference type="CDD" id="cd05254">
    <property type="entry name" value="dTDP_HR_like_SDR_e"/>
    <property type="match status" value="1"/>
</dbReference>
<dbReference type="Proteomes" id="UP001500738">
    <property type="component" value="Unassembled WGS sequence"/>
</dbReference>
<dbReference type="InterPro" id="IPR005913">
    <property type="entry name" value="dTDP_dehydrorham_reduct"/>
</dbReference>
<dbReference type="PANTHER" id="PTHR10491:SF4">
    <property type="entry name" value="METHIONINE ADENOSYLTRANSFERASE 2 SUBUNIT BETA"/>
    <property type="match status" value="1"/>
</dbReference>
<comment type="pathway">
    <text evidence="1 6">Carbohydrate biosynthesis; dTDP-L-rhamnose biosynthesis.</text>
</comment>
<comment type="function">
    <text evidence="6">Catalyzes the reduction of dTDP-6-deoxy-L-lyxo-4-hexulose to yield dTDP-L-rhamnose.</text>
</comment>
<dbReference type="SUPFAM" id="SSF51735">
    <property type="entry name" value="NAD(P)-binding Rossmann-fold domains"/>
    <property type="match status" value="1"/>
</dbReference>
<dbReference type="InterPro" id="IPR029903">
    <property type="entry name" value="RmlD-like-bd"/>
</dbReference>
<dbReference type="Gene3D" id="3.40.50.720">
    <property type="entry name" value="NAD(P)-binding Rossmann-like Domain"/>
    <property type="match status" value="1"/>
</dbReference>
<comment type="caution">
    <text evidence="8">The sequence shown here is derived from an EMBL/GenBank/DDBJ whole genome shotgun (WGS) entry which is preliminary data.</text>
</comment>
<dbReference type="RefSeq" id="WP_215353277.1">
    <property type="nucleotide sequence ID" value="NZ_BAAAFE010000007.1"/>
</dbReference>
<comment type="catalytic activity">
    <reaction evidence="5 6">
        <text>dTDP-beta-L-rhamnose + NADP(+) = dTDP-4-dehydro-beta-L-rhamnose + NADPH + H(+)</text>
        <dbReference type="Rhea" id="RHEA:21796"/>
        <dbReference type="ChEBI" id="CHEBI:15378"/>
        <dbReference type="ChEBI" id="CHEBI:57510"/>
        <dbReference type="ChEBI" id="CHEBI:57783"/>
        <dbReference type="ChEBI" id="CHEBI:58349"/>
        <dbReference type="ChEBI" id="CHEBI:62830"/>
        <dbReference type="EC" id="1.1.1.133"/>
    </reaction>
</comment>
<dbReference type="Gene3D" id="3.90.25.10">
    <property type="entry name" value="UDP-galactose 4-epimerase, domain 1"/>
    <property type="match status" value="1"/>
</dbReference>
<comment type="cofactor">
    <cofactor evidence="6">
        <name>Mg(2+)</name>
        <dbReference type="ChEBI" id="CHEBI:18420"/>
    </cofactor>
    <text evidence="6">Binds 1 Mg(2+) ion per monomer.</text>
</comment>
<dbReference type="Pfam" id="PF04321">
    <property type="entry name" value="RmlD_sub_bind"/>
    <property type="match status" value="1"/>
</dbReference>
<protein>
    <recommendedName>
        <fullName evidence="4 6">dTDP-4-dehydrorhamnose reductase</fullName>
        <ecNumber evidence="3 6">1.1.1.133</ecNumber>
    </recommendedName>
</protein>
<dbReference type="PANTHER" id="PTHR10491">
    <property type="entry name" value="DTDP-4-DEHYDRORHAMNOSE REDUCTASE"/>
    <property type="match status" value="1"/>
</dbReference>
<keyword evidence="6" id="KW-0560">Oxidoreductase</keyword>
<evidence type="ECO:0000256" key="3">
    <source>
        <dbReference type="ARBA" id="ARBA00012929"/>
    </source>
</evidence>
<comment type="similarity">
    <text evidence="2 6">Belongs to the dTDP-4-dehydrorhamnose reductase family.</text>
</comment>
<dbReference type="EMBL" id="BAAAFE010000007">
    <property type="protein sequence ID" value="GAA0864132.1"/>
    <property type="molecule type" value="Genomic_DNA"/>
</dbReference>
<keyword evidence="9" id="KW-1185">Reference proteome</keyword>
<evidence type="ECO:0000256" key="5">
    <source>
        <dbReference type="ARBA" id="ARBA00048200"/>
    </source>
</evidence>
<evidence type="ECO:0000256" key="2">
    <source>
        <dbReference type="ARBA" id="ARBA00010944"/>
    </source>
</evidence>
<evidence type="ECO:0000313" key="8">
    <source>
        <dbReference type="EMBL" id="GAA0864132.1"/>
    </source>
</evidence>
<gene>
    <name evidence="8" type="primary">rfbD</name>
    <name evidence="8" type="ORF">GCM10009115_17430</name>
</gene>
<evidence type="ECO:0000256" key="4">
    <source>
        <dbReference type="ARBA" id="ARBA00017099"/>
    </source>
</evidence>
<dbReference type="NCBIfam" id="TIGR01214">
    <property type="entry name" value="rmlD"/>
    <property type="match status" value="1"/>
</dbReference>
<evidence type="ECO:0000256" key="1">
    <source>
        <dbReference type="ARBA" id="ARBA00004781"/>
    </source>
</evidence>
<sequence>MPDLPLLITGANGQVGGAAARLARERGIACETPSRATLDLADAASIHRYMDGRRWRAILNCAAYTAVDRAESEPELAHAVNAVAPGMLADNAARQGCPIIHVSTDYVFDGAKAEPYVETDPVAPLGVYGASKAAGEDAVRAAAPASHVIVRTAWVLSAGGANFLDTMLRLGAERDQLGVVADQHGCPTNADDLADAMLAILARDRAPGTWHAVNGGETTWHGLACHIFDRAAAAGLKVPEVRAIATADYPTPARRPANSRLATGKLHDDFGLTLRPWQDAVDAILAERLAR</sequence>
<accession>A0ABN1M4K2</accession>
<evidence type="ECO:0000259" key="7">
    <source>
        <dbReference type="Pfam" id="PF04321"/>
    </source>
</evidence>
<reference evidence="8 9" key="1">
    <citation type="journal article" date="2019" name="Int. J. Syst. Evol. Microbiol.">
        <title>The Global Catalogue of Microorganisms (GCM) 10K type strain sequencing project: providing services to taxonomists for standard genome sequencing and annotation.</title>
        <authorList>
            <consortium name="The Broad Institute Genomics Platform"/>
            <consortium name="The Broad Institute Genome Sequencing Center for Infectious Disease"/>
            <person name="Wu L."/>
            <person name="Ma J."/>
        </authorList>
    </citation>
    <scope>NUCLEOTIDE SEQUENCE [LARGE SCALE GENOMIC DNA]</scope>
    <source>
        <strain evidence="8 9">JCM 15910</strain>
    </source>
</reference>
<keyword evidence="6" id="KW-0521">NADP</keyword>
<dbReference type="InterPro" id="IPR036291">
    <property type="entry name" value="NAD(P)-bd_dom_sf"/>
</dbReference>